<protein>
    <submittedName>
        <fullName evidence="1">Uncharacterized protein</fullName>
    </submittedName>
</protein>
<name>A0AAJ1FV71_PANAN</name>
<comment type="caution">
    <text evidence="1">The sequence shown here is derived from an EMBL/GenBank/DDBJ whole genome shotgun (WGS) entry which is preliminary data.</text>
</comment>
<evidence type="ECO:0000313" key="2">
    <source>
        <dbReference type="Proteomes" id="UP001208888"/>
    </source>
</evidence>
<accession>A0AAJ1FV71</accession>
<gene>
    <name evidence="1" type="ORF">NB703_000361</name>
</gene>
<sequence>MRIDIASFVAIRSTTLIQTQRIHPTQRVRCILIQVPAAFQPYRVLNRKPSHLGIVVTEQIVMQTGFAVRILARIAQGLMGQGRLLCQPGKALRLSAHLAKAAVLAAAADVAVFIGYLQRCPVEIGIEPQHIAPDAIW</sequence>
<dbReference type="AlphaFoldDB" id="A0AAJ1FV71"/>
<dbReference type="EMBL" id="JANFVX010000001">
    <property type="protein sequence ID" value="MCW0342268.1"/>
    <property type="molecule type" value="Genomic_DNA"/>
</dbReference>
<dbReference type="Proteomes" id="UP001208888">
    <property type="component" value="Unassembled WGS sequence"/>
</dbReference>
<proteinExistence type="predicted"/>
<organism evidence="1 2">
    <name type="scientific">Pantoea ananas</name>
    <name type="common">Erwinia uredovora</name>
    <dbReference type="NCBI Taxonomy" id="553"/>
    <lineage>
        <taxon>Bacteria</taxon>
        <taxon>Pseudomonadati</taxon>
        <taxon>Pseudomonadota</taxon>
        <taxon>Gammaproteobacteria</taxon>
        <taxon>Enterobacterales</taxon>
        <taxon>Erwiniaceae</taxon>
        <taxon>Pantoea</taxon>
    </lineage>
</organism>
<reference evidence="1" key="1">
    <citation type="submission" date="2022-06" db="EMBL/GenBank/DDBJ databases">
        <title>Dynamics of rice microbiomes reveals core vertical transmitted seed endophytes.</title>
        <authorList>
            <person name="Liao K."/>
            <person name="Zhang X."/>
        </authorList>
    </citation>
    <scope>NUCLEOTIDE SEQUENCE</scope>
    <source>
        <strain evidence="1">JT1-17</strain>
    </source>
</reference>
<evidence type="ECO:0000313" key="1">
    <source>
        <dbReference type="EMBL" id="MCW0342268.1"/>
    </source>
</evidence>